<dbReference type="Gene3D" id="3.50.50.60">
    <property type="entry name" value="FAD/NAD(P)-binding domain"/>
    <property type="match status" value="1"/>
</dbReference>
<keyword evidence="3" id="KW-1185">Reference proteome</keyword>
<comment type="caution">
    <text evidence="2">The sequence shown here is derived from an EMBL/GenBank/DDBJ whole genome shotgun (WGS) entry which is preliminary data.</text>
</comment>
<sequence>LRMNLIIRNIRHEIVGYKTKRITAVEYVSTNNGTKLNTVFAEKQVIISAGSIYSSKIFMLSGNVPREELKKYDIKIFLIMRRNIRKFICNHYYFLFCFLENNLAARKWCLIYRN</sequence>
<dbReference type="Proteomes" id="UP000752696">
    <property type="component" value="Unassembled WGS sequence"/>
</dbReference>
<evidence type="ECO:0000259" key="1">
    <source>
        <dbReference type="Pfam" id="PF00732"/>
    </source>
</evidence>
<dbReference type="EMBL" id="CAJDYZ010013161">
    <property type="protein sequence ID" value="CAD1480934.1"/>
    <property type="molecule type" value="Genomic_DNA"/>
</dbReference>
<dbReference type="GO" id="GO:0050660">
    <property type="term" value="F:flavin adenine dinucleotide binding"/>
    <property type="evidence" value="ECO:0007669"/>
    <property type="project" value="InterPro"/>
</dbReference>
<dbReference type="SUPFAM" id="SSF51905">
    <property type="entry name" value="FAD/NAD(P)-binding domain"/>
    <property type="match status" value="1"/>
</dbReference>
<feature type="domain" description="Glucose-methanol-choline oxidoreductase N-terminal" evidence="1">
    <location>
        <begin position="14"/>
        <end position="63"/>
    </location>
</feature>
<evidence type="ECO:0000313" key="3">
    <source>
        <dbReference type="Proteomes" id="UP000752696"/>
    </source>
</evidence>
<name>A0A6V7HLH0_9HYME</name>
<evidence type="ECO:0000313" key="2">
    <source>
        <dbReference type="EMBL" id="CAD1480934.1"/>
    </source>
</evidence>
<proteinExistence type="predicted"/>
<dbReference type="Pfam" id="PF00732">
    <property type="entry name" value="GMC_oxred_N"/>
    <property type="match status" value="1"/>
</dbReference>
<feature type="non-terminal residue" evidence="2">
    <location>
        <position position="1"/>
    </location>
</feature>
<protein>
    <recommendedName>
        <fullName evidence="1">Glucose-methanol-choline oxidoreductase N-terminal domain-containing protein</fullName>
    </recommendedName>
</protein>
<dbReference type="OrthoDB" id="6435988at2759"/>
<dbReference type="AlphaFoldDB" id="A0A6V7HLH0"/>
<dbReference type="InterPro" id="IPR000172">
    <property type="entry name" value="GMC_OxRdtase_N"/>
</dbReference>
<gene>
    <name evidence="2" type="ORF">MHI_LOCUS971959</name>
</gene>
<accession>A0A6V7HLH0</accession>
<dbReference type="InterPro" id="IPR036188">
    <property type="entry name" value="FAD/NAD-bd_sf"/>
</dbReference>
<organism evidence="2 3">
    <name type="scientific">Heterotrigona itama</name>
    <dbReference type="NCBI Taxonomy" id="395501"/>
    <lineage>
        <taxon>Eukaryota</taxon>
        <taxon>Metazoa</taxon>
        <taxon>Ecdysozoa</taxon>
        <taxon>Arthropoda</taxon>
        <taxon>Hexapoda</taxon>
        <taxon>Insecta</taxon>
        <taxon>Pterygota</taxon>
        <taxon>Neoptera</taxon>
        <taxon>Endopterygota</taxon>
        <taxon>Hymenoptera</taxon>
        <taxon>Apocrita</taxon>
        <taxon>Aculeata</taxon>
        <taxon>Apoidea</taxon>
        <taxon>Anthophila</taxon>
        <taxon>Apidae</taxon>
        <taxon>Heterotrigona</taxon>
    </lineage>
</organism>
<feature type="non-terminal residue" evidence="2">
    <location>
        <position position="114"/>
    </location>
</feature>
<reference evidence="2" key="1">
    <citation type="submission" date="2020-07" db="EMBL/GenBank/DDBJ databases">
        <authorList>
            <person name="Nazaruddin N."/>
        </authorList>
    </citation>
    <scope>NUCLEOTIDE SEQUENCE</scope>
</reference>
<dbReference type="GO" id="GO:0016614">
    <property type="term" value="F:oxidoreductase activity, acting on CH-OH group of donors"/>
    <property type="evidence" value="ECO:0007669"/>
    <property type="project" value="InterPro"/>
</dbReference>